<protein>
    <submittedName>
        <fullName evidence="7">Outer membrane protein OmpA</fullName>
    </submittedName>
</protein>
<evidence type="ECO:0000313" key="7">
    <source>
        <dbReference type="EMBL" id="SMP75747.1"/>
    </source>
</evidence>
<keyword evidence="2 4" id="KW-0472">Membrane</keyword>
<evidence type="ECO:0000256" key="3">
    <source>
        <dbReference type="ARBA" id="ARBA00023237"/>
    </source>
</evidence>
<dbReference type="Gene3D" id="3.30.1330.60">
    <property type="entry name" value="OmpA-like domain"/>
    <property type="match status" value="1"/>
</dbReference>
<feature type="domain" description="OmpA-like" evidence="6">
    <location>
        <begin position="83"/>
        <end position="197"/>
    </location>
</feature>
<name>A0ABY1QMS0_9BURK</name>
<evidence type="ECO:0000256" key="5">
    <source>
        <dbReference type="SAM" id="SignalP"/>
    </source>
</evidence>
<accession>A0ABY1QMS0</accession>
<keyword evidence="3" id="KW-0998">Cell outer membrane</keyword>
<dbReference type="CDD" id="cd07185">
    <property type="entry name" value="OmpA_C-like"/>
    <property type="match status" value="1"/>
</dbReference>
<dbReference type="InterPro" id="IPR006665">
    <property type="entry name" value="OmpA-like"/>
</dbReference>
<evidence type="ECO:0000313" key="8">
    <source>
        <dbReference type="Proteomes" id="UP001158049"/>
    </source>
</evidence>
<reference evidence="7 8" key="1">
    <citation type="submission" date="2017-05" db="EMBL/GenBank/DDBJ databases">
        <authorList>
            <person name="Varghese N."/>
            <person name="Submissions S."/>
        </authorList>
    </citation>
    <scope>NUCLEOTIDE SEQUENCE [LARGE SCALE GENOMIC DNA]</scope>
    <source>
        <strain evidence="7 8">DSM 26001</strain>
    </source>
</reference>
<gene>
    <name evidence="7" type="ORF">SAMN06295970_12355</name>
</gene>
<evidence type="ECO:0000256" key="1">
    <source>
        <dbReference type="ARBA" id="ARBA00004442"/>
    </source>
</evidence>
<dbReference type="RefSeq" id="WP_283444674.1">
    <property type="nucleotide sequence ID" value="NZ_FXUL01000023.1"/>
</dbReference>
<dbReference type="Proteomes" id="UP001158049">
    <property type="component" value="Unassembled WGS sequence"/>
</dbReference>
<sequence>MLARLSGALVLAASVALAGCASKSYVVLVESPDGSTGAIIVDSGRGGQLVNRKNQGVTMDGANGAPFDVEAARLQADFAAARDAQPALPARYQFYFNTGGTSLTTESANFIPVVLEDVRQRGAAAVSIIGHTDTVGDDASNEKLGLMRARSIASMLQRTGLQALELSIVSHGKRNLLVPTADNVAEPRNRRVEVNIR</sequence>
<evidence type="ECO:0000259" key="6">
    <source>
        <dbReference type="PROSITE" id="PS51123"/>
    </source>
</evidence>
<dbReference type="InterPro" id="IPR050330">
    <property type="entry name" value="Bact_OuterMem_StrucFunc"/>
</dbReference>
<dbReference type="PRINTS" id="PR01021">
    <property type="entry name" value="OMPADOMAIN"/>
</dbReference>
<comment type="caution">
    <text evidence="7">The sequence shown here is derived from an EMBL/GenBank/DDBJ whole genome shotgun (WGS) entry which is preliminary data.</text>
</comment>
<dbReference type="SUPFAM" id="SSF103088">
    <property type="entry name" value="OmpA-like"/>
    <property type="match status" value="1"/>
</dbReference>
<dbReference type="PANTHER" id="PTHR30329">
    <property type="entry name" value="STATOR ELEMENT OF FLAGELLAR MOTOR COMPLEX"/>
    <property type="match status" value="1"/>
</dbReference>
<feature type="chain" id="PRO_5045974298" evidence="5">
    <location>
        <begin position="19"/>
        <end position="197"/>
    </location>
</feature>
<comment type="subcellular location">
    <subcellularLocation>
        <location evidence="1">Cell outer membrane</location>
    </subcellularLocation>
</comment>
<proteinExistence type="predicted"/>
<dbReference type="InterPro" id="IPR006664">
    <property type="entry name" value="OMP_bac"/>
</dbReference>
<keyword evidence="5" id="KW-0732">Signal</keyword>
<dbReference type="Pfam" id="PF00691">
    <property type="entry name" value="OmpA"/>
    <property type="match status" value="1"/>
</dbReference>
<organism evidence="7 8">
    <name type="scientific">Noviherbaspirillum suwonense</name>
    <dbReference type="NCBI Taxonomy" id="1224511"/>
    <lineage>
        <taxon>Bacteria</taxon>
        <taxon>Pseudomonadati</taxon>
        <taxon>Pseudomonadota</taxon>
        <taxon>Betaproteobacteria</taxon>
        <taxon>Burkholderiales</taxon>
        <taxon>Oxalobacteraceae</taxon>
        <taxon>Noviherbaspirillum</taxon>
    </lineage>
</organism>
<evidence type="ECO:0000256" key="4">
    <source>
        <dbReference type="PROSITE-ProRule" id="PRU00473"/>
    </source>
</evidence>
<dbReference type="PROSITE" id="PS51123">
    <property type="entry name" value="OMPA_2"/>
    <property type="match status" value="1"/>
</dbReference>
<evidence type="ECO:0000256" key="2">
    <source>
        <dbReference type="ARBA" id="ARBA00023136"/>
    </source>
</evidence>
<dbReference type="EMBL" id="FXUL01000023">
    <property type="protein sequence ID" value="SMP75747.1"/>
    <property type="molecule type" value="Genomic_DNA"/>
</dbReference>
<dbReference type="InterPro" id="IPR036737">
    <property type="entry name" value="OmpA-like_sf"/>
</dbReference>
<dbReference type="PROSITE" id="PS51257">
    <property type="entry name" value="PROKAR_LIPOPROTEIN"/>
    <property type="match status" value="1"/>
</dbReference>
<dbReference type="PANTHER" id="PTHR30329:SF21">
    <property type="entry name" value="LIPOPROTEIN YIAD-RELATED"/>
    <property type="match status" value="1"/>
</dbReference>
<feature type="signal peptide" evidence="5">
    <location>
        <begin position="1"/>
        <end position="18"/>
    </location>
</feature>
<keyword evidence="8" id="KW-1185">Reference proteome</keyword>